<evidence type="ECO:0000256" key="7">
    <source>
        <dbReference type="ARBA" id="ARBA00039966"/>
    </source>
</evidence>
<dbReference type="Pfam" id="PF21033">
    <property type="entry name" value="RMD1-3"/>
    <property type="match status" value="1"/>
</dbReference>
<name>A0A327WBP5_9BACT</name>
<dbReference type="GO" id="GO:0097431">
    <property type="term" value="C:mitotic spindle pole"/>
    <property type="evidence" value="ECO:0007669"/>
    <property type="project" value="TreeGrafter"/>
</dbReference>
<dbReference type="OrthoDB" id="9813878at2"/>
<comment type="subcellular location">
    <subcellularLocation>
        <location evidence="1">Cytoplasm</location>
        <location evidence="1">Cytoskeleton</location>
    </subcellularLocation>
</comment>
<evidence type="ECO:0000313" key="11">
    <source>
        <dbReference type="EMBL" id="RAJ88177.1"/>
    </source>
</evidence>
<evidence type="ECO:0000256" key="5">
    <source>
        <dbReference type="ARBA" id="ARBA00022803"/>
    </source>
</evidence>
<organism evidence="11 12">
    <name type="scientific">Chitinophaga dinghuensis</name>
    <dbReference type="NCBI Taxonomy" id="1539050"/>
    <lineage>
        <taxon>Bacteria</taxon>
        <taxon>Pseudomonadati</taxon>
        <taxon>Bacteroidota</taxon>
        <taxon>Chitinophagia</taxon>
        <taxon>Chitinophagales</taxon>
        <taxon>Chitinophagaceae</taxon>
        <taxon>Chitinophaga</taxon>
    </lineage>
</organism>
<dbReference type="GO" id="GO:0008017">
    <property type="term" value="F:microtubule binding"/>
    <property type="evidence" value="ECO:0007669"/>
    <property type="project" value="TreeGrafter"/>
</dbReference>
<evidence type="ECO:0000256" key="3">
    <source>
        <dbReference type="ARBA" id="ARBA00022490"/>
    </source>
</evidence>
<dbReference type="PROSITE" id="PS50005">
    <property type="entry name" value="TPR"/>
    <property type="match status" value="1"/>
</dbReference>
<keyword evidence="3" id="KW-0963">Cytoplasm</keyword>
<feature type="repeat" description="TPR" evidence="9">
    <location>
        <begin position="200"/>
        <end position="233"/>
    </location>
</feature>
<evidence type="ECO:0000256" key="2">
    <source>
        <dbReference type="ARBA" id="ARBA00011375"/>
    </source>
</evidence>
<feature type="chain" id="PRO_5016467388" description="Regulator of microtubule dynamics protein 1" evidence="10">
    <location>
        <begin position="21"/>
        <end position="251"/>
    </location>
</feature>
<dbReference type="PANTHER" id="PTHR16056">
    <property type="entry name" value="REGULATOR OF MICROTUBULE DYNAMICS PROTEIN"/>
    <property type="match status" value="1"/>
</dbReference>
<comment type="subunit">
    <text evidence="2">Interacts with microtubules.</text>
</comment>
<comment type="caution">
    <text evidence="11">The sequence shown here is derived from an EMBL/GenBank/DDBJ whole genome shotgun (WGS) entry which is preliminary data.</text>
</comment>
<dbReference type="AlphaFoldDB" id="A0A327WBP5"/>
<reference evidence="11 12" key="1">
    <citation type="submission" date="2018-06" db="EMBL/GenBank/DDBJ databases">
        <title>Genomic Encyclopedia of Archaeal and Bacterial Type Strains, Phase II (KMG-II): from individual species to whole genera.</title>
        <authorList>
            <person name="Goeker M."/>
        </authorList>
    </citation>
    <scope>NUCLEOTIDE SEQUENCE [LARGE SCALE GENOMIC DNA]</scope>
    <source>
        <strain evidence="11 12">DSM 29821</strain>
    </source>
</reference>
<evidence type="ECO:0000256" key="8">
    <source>
        <dbReference type="ARBA" id="ARBA00041958"/>
    </source>
</evidence>
<evidence type="ECO:0000256" key="6">
    <source>
        <dbReference type="ARBA" id="ARBA00023212"/>
    </source>
</evidence>
<keyword evidence="10" id="KW-0732">Signal</keyword>
<evidence type="ECO:0000256" key="4">
    <source>
        <dbReference type="ARBA" id="ARBA00022737"/>
    </source>
</evidence>
<keyword evidence="4" id="KW-0677">Repeat</keyword>
<proteinExistence type="predicted"/>
<dbReference type="InterPro" id="IPR049039">
    <property type="entry name" value="RMD1-3_a_helical_rpt"/>
</dbReference>
<dbReference type="InterPro" id="IPR019734">
    <property type="entry name" value="TPR_rpt"/>
</dbReference>
<evidence type="ECO:0000256" key="9">
    <source>
        <dbReference type="PROSITE-ProRule" id="PRU00339"/>
    </source>
</evidence>
<dbReference type="GO" id="GO:0005737">
    <property type="term" value="C:cytoplasm"/>
    <property type="evidence" value="ECO:0007669"/>
    <property type="project" value="TreeGrafter"/>
</dbReference>
<keyword evidence="5 9" id="KW-0802">TPR repeat</keyword>
<keyword evidence="6" id="KW-0206">Cytoskeleton</keyword>
<dbReference type="GO" id="GO:0005876">
    <property type="term" value="C:spindle microtubule"/>
    <property type="evidence" value="ECO:0007669"/>
    <property type="project" value="TreeGrafter"/>
</dbReference>
<dbReference type="EMBL" id="QLMA01000001">
    <property type="protein sequence ID" value="RAJ88177.1"/>
    <property type="molecule type" value="Genomic_DNA"/>
</dbReference>
<gene>
    <name evidence="11" type="ORF">CLV59_101944</name>
</gene>
<dbReference type="PANTHER" id="PTHR16056:SF16">
    <property type="entry name" value="REGULATOR OF MICROTUBULE DYNAMICS PROTEIN 1"/>
    <property type="match status" value="1"/>
</dbReference>
<protein>
    <recommendedName>
        <fullName evidence="7">Regulator of microtubule dynamics protein 1</fullName>
    </recommendedName>
    <alternativeName>
        <fullName evidence="8">Protein FAM82B</fullName>
    </alternativeName>
</protein>
<evidence type="ECO:0000256" key="1">
    <source>
        <dbReference type="ARBA" id="ARBA00004245"/>
    </source>
</evidence>
<dbReference type="Proteomes" id="UP000249819">
    <property type="component" value="Unassembled WGS sequence"/>
</dbReference>
<sequence length="251" mass="27872">MVKKMLTVSLLLLATLITKAQTVEEMVAQAKQLETQMKEQEAFDKDKEILKIQPTNLDALVQASEMASRIGNRQKDKSTKTTWFNQAKDYAASALKVNPNSATANYAMAVAMGRMALISGAKEKVAASKDVKKYAELAIKFDPQMGPAYHVLGKWNYEVANLNVFERGAAKMLFGGLPDGSLANAIVNYEKCRQLDPGFILNYYELARAYKANDQSDKAIEVLKKALTLRNLTYDDASIKADCKKMLDDLQ</sequence>
<dbReference type="Gene3D" id="1.25.40.10">
    <property type="entry name" value="Tetratricopeptide repeat domain"/>
    <property type="match status" value="2"/>
</dbReference>
<evidence type="ECO:0000313" key="12">
    <source>
        <dbReference type="Proteomes" id="UP000249819"/>
    </source>
</evidence>
<feature type="signal peptide" evidence="10">
    <location>
        <begin position="1"/>
        <end position="20"/>
    </location>
</feature>
<evidence type="ECO:0000256" key="10">
    <source>
        <dbReference type="SAM" id="SignalP"/>
    </source>
</evidence>
<keyword evidence="12" id="KW-1185">Reference proteome</keyword>
<dbReference type="SUPFAM" id="SSF48452">
    <property type="entry name" value="TPR-like"/>
    <property type="match status" value="1"/>
</dbReference>
<accession>A0A327WBP5</accession>
<dbReference type="InterPro" id="IPR011990">
    <property type="entry name" value="TPR-like_helical_dom_sf"/>
</dbReference>
<dbReference type="RefSeq" id="WP_111590823.1">
    <property type="nucleotide sequence ID" value="NZ_QLMA01000001.1"/>
</dbReference>